<dbReference type="InterPro" id="IPR029057">
    <property type="entry name" value="PRTase-like"/>
</dbReference>
<keyword evidence="10" id="KW-0413">Isomerase</keyword>
<dbReference type="InterPro" id="IPR003500">
    <property type="entry name" value="RpiB_LacA_LacB"/>
</dbReference>
<dbReference type="GO" id="GO:0016301">
    <property type="term" value="F:kinase activity"/>
    <property type="evidence" value="ECO:0007669"/>
    <property type="project" value="UniProtKB-KW"/>
</dbReference>
<comment type="similarity">
    <text evidence="1">Belongs to the LacAB/RpiB family.</text>
</comment>
<comment type="catalytic activity">
    <reaction evidence="8">
        <text>D-ribose 5-phosphate + ATP = 5-phospho-alpha-D-ribose 1-diphosphate + AMP + H(+)</text>
        <dbReference type="Rhea" id="RHEA:15609"/>
        <dbReference type="ChEBI" id="CHEBI:15378"/>
        <dbReference type="ChEBI" id="CHEBI:30616"/>
        <dbReference type="ChEBI" id="CHEBI:58017"/>
        <dbReference type="ChEBI" id="CHEBI:78346"/>
        <dbReference type="ChEBI" id="CHEBI:456215"/>
        <dbReference type="EC" id="2.7.6.1"/>
    </reaction>
</comment>
<dbReference type="GO" id="GO:0016861">
    <property type="term" value="F:intramolecular oxidoreductase activity, interconverting aldoses and ketoses"/>
    <property type="evidence" value="ECO:0007669"/>
    <property type="project" value="UniProtKB-ARBA"/>
</dbReference>
<dbReference type="NCBIfam" id="TIGR01251">
    <property type="entry name" value="ribP_PPkin"/>
    <property type="match status" value="1"/>
</dbReference>
<dbReference type="EC" id="2.7.6.1" evidence="2"/>
<dbReference type="Pfam" id="PF02502">
    <property type="entry name" value="LacAB_rpiB"/>
    <property type="match status" value="1"/>
</dbReference>
<accession>A0A5B8XE83</accession>
<dbReference type="InterPro" id="IPR000836">
    <property type="entry name" value="PRTase_dom"/>
</dbReference>
<evidence type="ECO:0000313" key="11">
    <source>
        <dbReference type="Proteomes" id="UP000321934"/>
    </source>
</evidence>
<dbReference type="SUPFAM" id="SSF89623">
    <property type="entry name" value="Ribose/Galactose isomerase RpiB/AlsB"/>
    <property type="match status" value="1"/>
</dbReference>
<dbReference type="GO" id="GO:0005524">
    <property type="term" value="F:ATP binding"/>
    <property type="evidence" value="ECO:0007669"/>
    <property type="project" value="UniProtKB-KW"/>
</dbReference>
<dbReference type="GO" id="GO:0005737">
    <property type="term" value="C:cytoplasm"/>
    <property type="evidence" value="ECO:0007669"/>
    <property type="project" value="TreeGrafter"/>
</dbReference>
<dbReference type="InterPro" id="IPR005946">
    <property type="entry name" value="Rib-P_diPkinase"/>
</dbReference>
<dbReference type="Proteomes" id="UP000321934">
    <property type="component" value="Chromosome"/>
</dbReference>
<dbReference type="PANTHER" id="PTHR10210">
    <property type="entry name" value="RIBOSE-PHOSPHATE DIPHOSPHOKINASE FAMILY MEMBER"/>
    <property type="match status" value="1"/>
</dbReference>
<keyword evidence="11" id="KW-1185">Reference proteome</keyword>
<reference evidence="10 11" key="1">
    <citation type="journal article" date="2019" name="ISME J.">
        <title>Deianiraea, an extracellular bacterium associated with the ciliate Paramecium, suggests an alternative scenario for the evolution of Rickettsiales.</title>
        <authorList>
            <person name="Castelli M."/>
            <person name="Sabaneyeva E."/>
            <person name="Lanzoni O."/>
            <person name="Lebedeva N."/>
            <person name="Floriano A.M."/>
            <person name="Gaiarsa S."/>
            <person name="Benken K."/>
            <person name="Modeo L."/>
            <person name="Bandi C."/>
            <person name="Potekhin A."/>
            <person name="Sassera D."/>
            <person name="Petroni G."/>
        </authorList>
    </citation>
    <scope>NUCLEOTIDE SEQUENCE [LARGE SCALE GENOMIC DNA]</scope>
    <source>
        <strain evidence="10">CyL4-1</strain>
    </source>
</reference>
<gene>
    <name evidence="10" type="ORF">Deia_00835</name>
</gene>
<sequence>MKTMKNNIKIYIASDHAGFELKEYIIANLSTQFEVLDYGTHSNEVCNYNEIAEKMLQELQMTSSDFTVNTTNFGILICKSGNGMSIVANRFEKIRAINATQYDQVKLARLHNNSNVICFGEQFITKDDSLSMIFNFLNTEFEGGRHVNRLIFDAKKCINLNYNGVIPSNYLEIKHKLKYFPCGEFEFSIQEDIGEKEITIFQSFTRAKFNDDLMKLQIVCDVLQRNDAKIIYFAPFLPYTRQDRSYDTTSSLGSKLVGNIINNAGISHIITYDLHALQIEGFFKGKVQNRSMIPAFIKDIQEKFDINTITIIFPDAGSASRFKRFFSDTNFKIAIINKNRTENGLSMDILGDVGGKNAIIIDDMIDGGGTMIEAANLLISKGAINVFAYATHGIFSANAIENLANSKISNITVSNSLSHENNPKITSITTQLP</sequence>
<evidence type="ECO:0000313" key="10">
    <source>
        <dbReference type="EMBL" id="QED23622.1"/>
    </source>
</evidence>
<dbReference type="FunFam" id="3.40.50.2020:FF:000014">
    <property type="entry name" value="Ribose-phosphate pyrophosphokinase 1"/>
    <property type="match status" value="1"/>
</dbReference>
<name>A0A5B8XE83_9RICK</name>
<feature type="domain" description="Ribose-phosphate pyrophosphokinase N-terminal" evidence="9">
    <location>
        <begin position="174"/>
        <end position="265"/>
    </location>
</feature>
<keyword evidence="7" id="KW-0067">ATP-binding</keyword>
<dbReference type="Gene3D" id="3.40.50.2020">
    <property type="match status" value="2"/>
</dbReference>
<proteinExistence type="inferred from homology"/>
<protein>
    <recommendedName>
        <fullName evidence="2">ribose-phosphate diphosphokinase</fullName>
        <ecNumber evidence="2">2.7.6.1</ecNumber>
    </recommendedName>
</protein>
<dbReference type="GO" id="GO:0004749">
    <property type="term" value="F:ribose phosphate diphosphokinase activity"/>
    <property type="evidence" value="ECO:0007669"/>
    <property type="project" value="UniProtKB-EC"/>
</dbReference>
<organism evidence="10 11">
    <name type="scientific">Candidatus Deianiraea vastatrix</name>
    <dbReference type="NCBI Taxonomy" id="2163644"/>
    <lineage>
        <taxon>Bacteria</taxon>
        <taxon>Pseudomonadati</taxon>
        <taxon>Pseudomonadota</taxon>
        <taxon>Alphaproteobacteria</taxon>
        <taxon>Rickettsiales</taxon>
        <taxon>Candidatus Deianiraeaceae</taxon>
        <taxon>Candidatus Deianiraea</taxon>
    </lineage>
</organism>
<keyword evidence="4" id="KW-0545">Nucleotide biosynthesis</keyword>
<dbReference type="AlphaFoldDB" id="A0A5B8XE83"/>
<dbReference type="SUPFAM" id="SSF53271">
    <property type="entry name" value="PRTase-like"/>
    <property type="match status" value="1"/>
</dbReference>
<evidence type="ECO:0000256" key="8">
    <source>
        <dbReference type="ARBA" id="ARBA00049535"/>
    </source>
</evidence>
<dbReference type="Gene3D" id="3.40.1400.10">
    <property type="entry name" value="Sugar-phosphate isomerase, RpiB/LacA/LacB"/>
    <property type="match status" value="1"/>
</dbReference>
<evidence type="ECO:0000256" key="6">
    <source>
        <dbReference type="ARBA" id="ARBA00022777"/>
    </source>
</evidence>
<keyword evidence="6 10" id="KW-0418">Kinase</keyword>
<keyword evidence="5" id="KW-0547">Nucleotide-binding</keyword>
<dbReference type="GO" id="GO:0002189">
    <property type="term" value="C:ribose phosphate diphosphokinase complex"/>
    <property type="evidence" value="ECO:0007669"/>
    <property type="project" value="TreeGrafter"/>
</dbReference>
<evidence type="ECO:0000256" key="5">
    <source>
        <dbReference type="ARBA" id="ARBA00022741"/>
    </source>
</evidence>
<dbReference type="Pfam" id="PF13793">
    <property type="entry name" value="Pribosyltran_N"/>
    <property type="match status" value="1"/>
</dbReference>
<dbReference type="Pfam" id="PF14572">
    <property type="entry name" value="Pribosyl_synth"/>
    <property type="match status" value="1"/>
</dbReference>
<dbReference type="CDD" id="cd06223">
    <property type="entry name" value="PRTases_typeI"/>
    <property type="match status" value="1"/>
</dbReference>
<dbReference type="InterPro" id="IPR036569">
    <property type="entry name" value="RpiB_LacA_LacB_sf"/>
</dbReference>
<evidence type="ECO:0000256" key="3">
    <source>
        <dbReference type="ARBA" id="ARBA00022679"/>
    </source>
</evidence>
<evidence type="ECO:0000256" key="4">
    <source>
        <dbReference type="ARBA" id="ARBA00022727"/>
    </source>
</evidence>
<dbReference type="SMART" id="SM01400">
    <property type="entry name" value="Pribosyltran_N"/>
    <property type="match status" value="1"/>
</dbReference>
<dbReference type="PANTHER" id="PTHR10210:SF32">
    <property type="entry name" value="RIBOSE-PHOSPHATE PYROPHOSPHOKINASE 2"/>
    <property type="match status" value="1"/>
</dbReference>
<dbReference type="InterPro" id="IPR029099">
    <property type="entry name" value="Pribosyltran_N"/>
</dbReference>
<keyword evidence="3" id="KW-0808">Transferase</keyword>
<evidence type="ECO:0000259" key="9">
    <source>
        <dbReference type="Pfam" id="PF13793"/>
    </source>
</evidence>
<evidence type="ECO:0000256" key="7">
    <source>
        <dbReference type="ARBA" id="ARBA00022840"/>
    </source>
</evidence>
<dbReference type="GO" id="GO:0005975">
    <property type="term" value="P:carbohydrate metabolic process"/>
    <property type="evidence" value="ECO:0007669"/>
    <property type="project" value="InterPro"/>
</dbReference>
<dbReference type="GO" id="GO:0000287">
    <property type="term" value="F:magnesium ion binding"/>
    <property type="evidence" value="ECO:0007669"/>
    <property type="project" value="InterPro"/>
</dbReference>
<evidence type="ECO:0000256" key="1">
    <source>
        <dbReference type="ARBA" id="ARBA00008754"/>
    </source>
</evidence>
<dbReference type="GO" id="GO:0006164">
    <property type="term" value="P:purine nucleotide biosynthetic process"/>
    <property type="evidence" value="ECO:0007669"/>
    <property type="project" value="TreeGrafter"/>
</dbReference>
<dbReference type="NCBIfam" id="TIGR00689">
    <property type="entry name" value="rpiB_lacA_lacB"/>
    <property type="match status" value="1"/>
</dbReference>
<evidence type="ECO:0000256" key="2">
    <source>
        <dbReference type="ARBA" id="ARBA00013247"/>
    </source>
</evidence>
<dbReference type="EMBL" id="CP029077">
    <property type="protein sequence ID" value="QED23622.1"/>
    <property type="molecule type" value="Genomic_DNA"/>
</dbReference>
<dbReference type="GO" id="GO:0006015">
    <property type="term" value="P:5-phosphoribose 1-diphosphate biosynthetic process"/>
    <property type="evidence" value="ECO:0007669"/>
    <property type="project" value="TreeGrafter"/>
</dbReference>